<dbReference type="Proteomes" id="UP000709437">
    <property type="component" value="Unassembled WGS sequence"/>
</dbReference>
<sequence length="150" mass="15939">MRARNLAAAAMVTAAVGIVVSRRRRGAPGPARKVLAEPRSGWHAVTVNRGRDAVLPGGRVPAPLTAFGQDVEVEARPAPGDRGTELRARFRGGAPDARGRLRAALREAKQLIEVGEVLRVDPVPHGRRKATPTGALVDVAKRRSNEEGVL</sequence>
<proteinExistence type="predicted"/>
<evidence type="ECO:0000313" key="1">
    <source>
        <dbReference type="EMBL" id="MBT1540543.1"/>
    </source>
</evidence>
<dbReference type="AlphaFoldDB" id="A0A9Q2W4B8"/>
<protein>
    <submittedName>
        <fullName evidence="1">Uncharacterized protein</fullName>
    </submittedName>
</protein>
<gene>
    <name evidence="1" type="ORF">KK103_02110</name>
</gene>
<dbReference type="RefSeq" id="WP_214562077.1">
    <property type="nucleotide sequence ID" value="NZ_JAHEWX010000002.1"/>
</dbReference>
<accession>A0A9Q2W4B8</accession>
<evidence type="ECO:0000313" key="2">
    <source>
        <dbReference type="Proteomes" id="UP000709437"/>
    </source>
</evidence>
<comment type="caution">
    <text evidence="1">The sequence shown here is derived from an EMBL/GenBank/DDBJ whole genome shotgun (WGS) entry which is preliminary data.</text>
</comment>
<organism evidence="1 2">
    <name type="scientific">Curtobacterium flaccumfaciens pv. flaccumfaciens</name>
    <dbReference type="NCBI Taxonomy" id="138532"/>
    <lineage>
        <taxon>Bacteria</taxon>
        <taxon>Bacillati</taxon>
        <taxon>Actinomycetota</taxon>
        <taxon>Actinomycetes</taxon>
        <taxon>Micrococcales</taxon>
        <taxon>Microbacteriaceae</taxon>
        <taxon>Curtobacterium</taxon>
    </lineage>
</organism>
<reference evidence="1" key="1">
    <citation type="submission" date="2021-05" db="EMBL/GenBank/DDBJ databases">
        <title>Whole genome sequence of Curtobacterium flaccumfaciens pv. flaccumfaciens strain CFBP 3417.</title>
        <authorList>
            <person name="Osdaghi E."/>
            <person name="Taghouti G."/>
            <person name="Portier P."/>
            <person name="Fazliarab A."/>
            <person name="Taghavi S.M."/>
            <person name="Briand M."/>
            <person name="Le-Saux M."/>
            <person name="Jacques M.-A."/>
        </authorList>
    </citation>
    <scope>NUCLEOTIDE SEQUENCE</scope>
    <source>
        <strain evidence="1">CFBP 3417</strain>
    </source>
</reference>
<dbReference type="EMBL" id="JAHEWX010000002">
    <property type="protein sequence ID" value="MBT1540543.1"/>
    <property type="molecule type" value="Genomic_DNA"/>
</dbReference>
<name>A0A9Q2W4B8_9MICO</name>